<feature type="region of interest" description="Disordered" evidence="1">
    <location>
        <begin position="180"/>
        <end position="205"/>
    </location>
</feature>
<dbReference type="GO" id="GO:1990189">
    <property type="term" value="F:protein N-terminal-serine acetyltransferase activity"/>
    <property type="evidence" value="ECO:0007669"/>
    <property type="project" value="TreeGrafter"/>
</dbReference>
<evidence type="ECO:0000313" key="4">
    <source>
        <dbReference type="Proteomes" id="UP000198981"/>
    </source>
</evidence>
<evidence type="ECO:0000256" key="1">
    <source>
        <dbReference type="SAM" id="MobiDB-lite"/>
    </source>
</evidence>
<dbReference type="InterPro" id="IPR000182">
    <property type="entry name" value="GNAT_dom"/>
</dbReference>
<dbReference type="OrthoDB" id="9795188at2"/>
<dbReference type="STRING" id="1960309.SAMN03159343_2104"/>
<dbReference type="AlphaFoldDB" id="A0A1G4Y8A0"/>
<dbReference type="PANTHER" id="PTHR43441">
    <property type="entry name" value="RIBOSOMAL-PROTEIN-SERINE ACETYLTRANSFERASE"/>
    <property type="match status" value="1"/>
</dbReference>
<dbReference type="EMBL" id="FMUH01000003">
    <property type="protein sequence ID" value="SCX49088.1"/>
    <property type="molecule type" value="Genomic_DNA"/>
</dbReference>
<dbReference type="RefSeq" id="WP_092803559.1">
    <property type="nucleotide sequence ID" value="NZ_FMUH01000003.1"/>
</dbReference>
<protein>
    <submittedName>
        <fullName evidence="3">Protein N-acetyltransferase, RimJ/RimL family</fullName>
    </submittedName>
</protein>
<dbReference type="GO" id="GO:0008999">
    <property type="term" value="F:protein-N-terminal-alanine acetyltransferase activity"/>
    <property type="evidence" value="ECO:0007669"/>
    <property type="project" value="TreeGrafter"/>
</dbReference>
<keyword evidence="4" id="KW-1185">Reference proteome</keyword>
<accession>A0A1G4Y8A0</accession>
<dbReference type="PROSITE" id="PS51186">
    <property type="entry name" value="GNAT"/>
    <property type="match status" value="1"/>
</dbReference>
<organism evidence="3 4">
    <name type="scientific">Klenkia marina</name>
    <dbReference type="NCBI Taxonomy" id="1960309"/>
    <lineage>
        <taxon>Bacteria</taxon>
        <taxon>Bacillati</taxon>
        <taxon>Actinomycetota</taxon>
        <taxon>Actinomycetes</taxon>
        <taxon>Geodermatophilales</taxon>
        <taxon>Geodermatophilaceae</taxon>
        <taxon>Klenkia</taxon>
    </lineage>
</organism>
<name>A0A1G4Y8A0_9ACTN</name>
<evidence type="ECO:0000313" key="3">
    <source>
        <dbReference type="EMBL" id="SCX49088.1"/>
    </source>
</evidence>
<dbReference type="SUPFAM" id="SSF55729">
    <property type="entry name" value="Acyl-CoA N-acyltransferases (Nat)"/>
    <property type="match status" value="1"/>
</dbReference>
<evidence type="ECO:0000259" key="2">
    <source>
        <dbReference type="PROSITE" id="PS51186"/>
    </source>
</evidence>
<gene>
    <name evidence="3" type="ORF">SAMN03159343_2104</name>
</gene>
<reference evidence="4" key="1">
    <citation type="submission" date="2016-10" db="EMBL/GenBank/DDBJ databases">
        <authorList>
            <person name="Varghese N."/>
            <person name="Submissions S."/>
        </authorList>
    </citation>
    <scope>NUCLEOTIDE SEQUENCE [LARGE SCALE GENOMIC DNA]</scope>
    <source>
        <strain evidence="4">DSM 45722</strain>
    </source>
</reference>
<sequence>MTQVPLLQHGDVLLRAHRAEDAPAVAEQARDPEMQRFTTVPVPYADVDATAFLDAVARVWATGSGAAWAIEVEQRFAGTVDLRFGEGWASVGYGLAAWARSRGVMSTADALALEWGFTTGRLAGVRWEAFVGNEASRRVAEKCGFTMEGTARGLSVARGVRHDAWIGSLLAEEWRARGGVSTDPSGSPVIAMADHPRGTTDTLAG</sequence>
<dbReference type="Pfam" id="PF13302">
    <property type="entry name" value="Acetyltransf_3"/>
    <property type="match status" value="1"/>
</dbReference>
<dbReference type="GO" id="GO:0005737">
    <property type="term" value="C:cytoplasm"/>
    <property type="evidence" value="ECO:0007669"/>
    <property type="project" value="TreeGrafter"/>
</dbReference>
<dbReference type="PANTHER" id="PTHR43441:SF10">
    <property type="entry name" value="ACETYLTRANSFERASE"/>
    <property type="match status" value="1"/>
</dbReference>
<dbReference type="InterPro" id="IPR051908">
    <property type="entry name" value="Ribosomal_N-acetyltransferase"/>
</dbReference>
<keyword evidence="3" id="KW-0808">Transferase</keyword>
<dbReference type="Proteomes" id="UP000198981">
    <property type="component" value="Unassembled WGS sequence"/>
</dbReference>
<proteinExistence type="predicted"/>
<dbReference type="InterPro" id="IPR016181">
    <property type="entry name" value="Acyl_CoA_acyltransferase"/>
</dbReference>
<feature type="domain" description="N-acetyltransferase" evidence="2">
    <location>
        <begin position="12"/>
        <end position="172"/>
    </location>
</feature>
<dbReference type="Gene3D" id="3.40.630.30">
    <property type="match status" value="1"/>
</dbReference>